<name>A0A9D0ZRW7_9FIRM</name>
<comment type="caution">
    <text evidence="1">The sequence shown here is derived from an EMBL/GenBank/DDBJ whole genome shotgun (WGS) entry which is preliminary data.</text>
</comment>
<evidence type="ECO:0000313" key="1">
    <source>
        <dbReference type="EMBL" id="HIQ91391.1"/>
    </source>
</evidence>
<evidence type="ECO:0000313" key="2">
    <source>
        <dbReference type="Proteomes" id="UP000886786"/>
    </source>
</evidence>
<dbReference type="AlphaFoldDB" id="A0A9D0ZRW7"/>
<dbReference type="SUPFAM" id="SSF53474">
    <property type="entry name" value="alpha/beta-Hydrolases"/>
    <property type="match status" value="1"/>
</dbReference>
<reference evidence="1" key="1">
    <citation type="submission" date="2020-10" db="EMBL/GenBank/DDBJ databases">
        <authorList>
            <person name="Gilroy R."/>
        </authorList>
    </citation>
    <scope>NUCLEOTIDE SEQUENCE</scope>
    <source>
        <strain evidence="1">CHK147-3167</strain>
    </source>
</reference>
<dbReference type="InterPro" id="IPR029058">
    <property type="entry name" value="AB_hydrolase_fold"/>
</dbReference>
<reference evidence="1" key="2">
    <citation type="journal article" date="2021" name="PeerJ">
        <title>Extensive microbial diversity within the chicken gut microbiome revealed by metagenomics and culture.</title>
        <authorList>
            <person name="Gilroy R."/>
            <person name="Ravi A."/>
            <person name="Getino M."/>
            <person name="Pursley I."/>
            <person name="Horton D.L."/>
            <person name="Alikhan N.F."/>
            <person name="Baker D."/>
            <person name="Gharbi K."/>
            <person name="Hall N."/>
            <person name="Watson M."/>
            <person name="Adriaenssens E.M."/>
            <person name="Foster-Nyarko E."/>
            <person name="Jarju S."/>
            <person name="Secka A."/>
            <person name="Antonio M."/>
            <person name="Oren A."/>
            <person name="Chaudhuri R.R."/>
            <person name="La Ragione R."/>
            <person name="Hildebrand F."/>
            <person name="Pallen M.J."/>
        </authorList>
    </citation>
    <scope>NUCLEOTIDE SEQUENCE</scope>
    <source>
        <strain evidence="1">CHK147-3167</strain>
    </source>
</reference>
<proteinExistence type="predicted"/>
<dbReference type="Proteomes" id="UP000886786">
    <property type="component" value="Unassembled WGS sequence"/>
</dbReference>
<sequence>MSKVDIIGKWDLNNNSWYDPYTEEERGKSLSLVSLKNVITGESYNYEYFIFCPGIRLENVSKDSKIVSDKAGNIDKAIKYFGKLDKNIHMKLLLLDNDAPLKEESIFLGNHIESISSNPHINSINVIAHSKGAPVAFDSLKYIKRPLALSKTNLFTTAVPFKGTIMASPAIFYPKLERIIQNKINNEFLAKEITKAISSVYSGISSNSHMDYDIAIPGGADPDKYDETFIEKLLQKENLDMIPKINSYHNIYTGIEEDTFKKCLKAGDFTGMGLCLMDDLIFDEKSDGMVPLSSQQALENLNPEGLKIHQVKSSTHNIFGNVQDANEVFSIINDEIDETKEKAYYKKLKK</sequence>
<evidence type="ECO:0008006" key="3">
    <source>
        <dbReference type="Google" id="ProtNLM"/>
    </source>
</evidence>
<dbReference type="Gene3D" id="3.40.50.1820">
    <property type="entry name" value="alpha/beta hydrolase"/>
    <property type="match status" value="1"/>
</dbReference>
<organism evidence="1 2">
    <name type="scientific">Candidatus Coprosoma intestinipullorum</name>
    <dbReference type="NCBI Taxonomy" id="2840752"/>
    <lineage>
        <taxon>Bacteria</taxon>
        <taxon>Bacillati</taxon>
        <taxon>Bacillota</taxon>
        <taxon>Bacillota incertae sedis</taxon>
        <taxon>Candidatus Coprosoma</taxon>
    </lineage>
</organism>
<dbReference type="EMBL" id="DVFV01000123">
    <property type="protein sequence ID" value="HIQ91391.1"/>
    <property type="molecule type" value="Genomic_DNA"/>
</dbReference>
<accession>A0A9D0ZRW7</accession>
<gene>
    <name evidence="1" type="ORF">IAB27_07210</name>
</gene>
<protein>
    <recommendedName>
        <fullName evidence="3">Alpha/beta hydrolase</fullName>
    </recommendedName>
</protein>